<keyword evidence="6" id="KW-1185">Reference proteome</keyword>
<dbReference type="Pfam" id="PF08541">
    <property type="entry name" value="ACP_syn_III_C"/>
    <property type="match status" value="1"/>
</dbReference>
<dbReference type="Proteomes" id="UP000297853">
    <property type="component" value="Unassembled WGS sequence"/>
</dbReference>
<evidence type="ECO:0000256" key="2">
    <source>
        <dbReference type="ARBA" id="ARBA00023315"/>
    </source>
</evidence>
<keyword evidence="2" id="KW-0012">Acyltransferase</keyword>
<dbReference type="InterPro" id="IPR016039">
    <property type="entry name" value="Thiolase-like"/>
</dbReference>
<dbReference type="SUPFAM" id="SSF53901">
    <property type="entry name" value="Thiolase-like"/>
    <property type="match status" value="1"/>
</dbReference>
<name>A0ABY2IVL3_9MICO</name>
<dbReference type="InterPro" id="IPR013751">
    <property type="entry name" value="ACP_syn_III_N"/>
</dbReference>
<accession>A0ABY2IVL3</accession>
<dbReference type="CDD" id="cd00830">
    <property type="entry name" value="KAS_III"/>
    <property type="match status" value="1"/>
</dbReference>
<evidence type="ECO:0000259" key="3">
    <source>
        <dbReference type="Pfam" id="PF08541"/>
    </source>
</evidence>
<evidence type="ECO:0000313" key="5">
    <source>
        <dbReference type="EMBL" id="TFC94732.1"/>
    </source>
</evidence>
<comment type="caution">
    <text evidence="5">The sequence shown here is derived from an EMBL/GenBank/DDBJ whole genome shotgun (WGS) entry which is preliminary data.</text>
</comment>
<feature type="domain" description="Beta-ketoacyl-[acyl-carrier-protein] synthase III N-terminal" evidence="4">
    <location>
        <begin position="107"/>
        <end position="186"/>
    </location>
</feature>
<evidence type="ECO:0000256" key="1">
    <source>
        <dbReference type="ARBA" id="ARBA00022679"/>
    </source>
</evidence>
<sequence length="335" mass="35540">MNARIAAVDYFLPAGELTNEHLSVQFPEWTVDKIAAKTGIRTRHIANAAESEASLAVMAARALFDNNDIESSAIDFVLLCTQSSDLSSSAARTVQRQLGLRLGIAAIDINLGCSGYVYSLGLAKGLVESGVAKNVLLLTADTYSRYVNSADKSVRTLFGDGASASLIAAGAAESRHLYAFEYGTNGSGGNALIVPNGGRRPGQDIAPSSATDVRGLVSNGFDLFMDGPAIFNFTLSVVPTTVESILHKAGLGLDDVDLFVFHQANAFMLQHLRRKLGIPPERFFISLENSGNTVSSTIPIALSEAQKQGVLQPGMRVMLLGFGVGLSWGGLMVQW</sequence>
<dbReference type="InterPro" id="IPR013747">
    <property type="entry name" value="ACP_syn_III_C"/>
</dbReference>
<dbReference type="EMBL" id="SOGQ01000081">
    <property type="protein sequence ID" value="TFC94732.1"/>
    <property type="molecule type" value="Genomic_DNA"/>
</dbReference>
<dbReference type="PANTHER" id="PTHR34069">
    <property type="entry name" value="3-OXOACYL-[ACYL-CARRIER-PROTEIN] SYNTHASE 3"/>
    <property type="match status" value="1"/>
</dbReference>
<organism evidence="5 6">
    <name type="scientific">Cryobacterium sinapicolor</name>
    <dbReference type="NCBI Taxonomy" id="1259236"/>
    <lineage>
        <taxon>Bacteria</taxon>
        <taxon>Bacillati</taxon>
        <taxon>Actinomycetota</taxon>
        <taxon>Actinomycetes</taxon>
        <taxon>Micrococcales</taxon>
        <taxon>Microbacteriaceae</taxon>
        <taxon>Cryobacterium</taxon>
    </lineage>
</organism>
<dbReference type="Pfam" id="PF08545">
    <property type="entry name" value="ACP_syn_III"/>
    <property type="match status" value="1"/>
</dbReference>
<dbReference type="NCBIfam" id="NF006829">
    <property type="entry name" value="PRK09352.1"/>
    <property type="match status" value="1"/>
</dbReference>
<gene>
    <name evidence="5" type="ORF">E3T28_14555</name>
</gene>
<dbReference type="Gene3D" id="3.40.47.10">
    <property type="match status" value="1"/>
</dbReference>
<evidence type="ECO:0000259" key="4">
    <source>
        <dbReference type="Pfam" id="PF08545"/>
    </source>
</evidence>
<feature type="domain" description="Beta-ketoacyl-[acyl-carrier-protein] synthase III C-terminal" evidence="3">
    <location>
        <begin position="246"/>
        <end position="335"/>
    </location>
</feature>
<keyword evidence="1" id="KW-0808">Transferase</keyword>
<reference evidence="5 6" key="1">
    <citation type="submission" date="2019-03" db="EMBL/GenBank/DDBJ databases">
        <title>Genomics of glacier-inhabiting Cryobacterium strains.</title>
        <authorList>
            <person name="Liu Q."/>
            <person name="Xin Y.-H."/>
        </authorList>
    </citation>
    <scope>NUCLEOTIDE SEQUENCE [LARGE SCALE GENOMIC DNA]</scope>
    <source>
        <strain evidence="5 6">TMT1-23-1</strain>
    </source>
</reference>
<dbReference type="PANTHER" id="PTHR34069:SF2">
    <property type="entry name" value="BETA-KETOACYL-[ACYL-CARRIER-PROTEIN] SYNTHASE III"/>
    <property type="match status" value="1"/>
</dbReference>
<protein>
    <submittedName>
        <fullName evidence="5">Ketoacyl-ACP synthase III</fullName>
    </submittedName>
</protein>
<proteinExistence type="predicted"/>
<evidence type="ECO:0000313" key="6">
    <source>
        <dbReference type="Proteomes" id="UP000297853"/>
    </source>
</evidence>